<accession>A0ACB6V5Q0</accession>
<organism evidence="1 2">
    <name type="scientific">Geotrichum galactomycetum</name>
    <dbReference type="NCBI Taxonomy" id="27317"/>
    <lineage>
        <taxon>Eukaryota</taxon>
        <taxon>Fungi</taxon>
        <taxon>Dikarya</taxon>
        <taxon>Ascomycota</taxon>
        <taxon>Saccharomycotina</taxon>
        <taxon>Dipodascomycetes</taxon>
        <taxon>Dipodascales</taxon>
        <taxon>Dipodascaceae</taxon>
        <taxon>Geotrichum</taxon>
    </lineage>
</organism>
<reference evidence="1 2" key="1">
    <citation type="journal article" date="2020" name="Front. Microbiol.">
        <title>Phenotypic and Genetic Characterization of the Cheese Ripening Yeast Geotrichum candidum.</title>
        <authorList>
            <person name="Perkins V."/>
            <person name="Vignola S."/>
            <person name="Lessard M.H."/>
            <person name="Plante P.L."/>
            <person name="Corbeil J."/>
            <person name="Dugat-Bony E."/>
            <person name="Frenette M."/>
            <person name="Labrie S."/>
        </authorList>
    </citation>
    <scope>NUCLEOTIDE SEQUENCE [LARGE SCALE GENOMIC DNA]</scope>
    <source>
        <strain evidence="1 2">LMA-1147</strain>
    </source>
</reference>
<proteinExistence type="predicted"/>
<dbReference type="EMBL" id="QVQA01000042">
    <property type="protein sequence ID" value="KAF5098764.1"/>
    <property type="molecule type" value="Genomic_DNA"/>
</dbReference>
<sequence>MSTTFDSTATFAIEGMTCGACVASITTGLEGMPGVSKAAISLVTERGAVDFDSSVVSPDQLLERIDDCGFDAKLLTVQKIAHSEPGPSALPTAPRKFTTIVAIEGMTCGACVASITSALDSMPGVDSVAVSLVTERGAIEHFSDVSPEAILERIDDCGFDAKLVSSNPTGESVDVASQNTQNSPVKDSTLRLKVYGMTCASCTMSIENALLASPGVKEALVSLALEEVAITYDPSQTGPRTLVETIEAAGFNAILATSADNSLQLESLSRVKSIAKCRNDFLICLSFAIPVIILSKFVPSLFPFLAFLKKPVFPGLYWDDIINFFLILPIQFGVGYRFYTSTYKALLHRSPTMDVLVCISTSCAFFFSIFFIIYSVFIAYPHHPATLWETSAMLITFIMGGKYLENKAKGQTSAALSRLISLSPSSATIYVNPEKFLENVDSKSFNASALETRVISTDLLQTGDITVLLPGEKIPADGVVVSGESYVDESLITGESMPVTKTPGDTVICGSINGHGRMDIRVLQAGNDTKLAHIVQLVQAAQTSKTKVQRYADYIAGFFVPSVILLSLVTFLVWMVLSHSMHHPPKVFEGEEGKFMVCLRLCISVIVVACPCALGLATPTAVMVGTGVGASNGILIKGGDVLETASSITTVLFDKTGTLTTGKMSLINYHRLATFGPLTLKASSWWTLLGAIEASSEHPIARGIVAKARTECGFSADDNAAIFPATVSDFKVLVGKGVIAKVCLAADDTVYSVVAGNRKLLDSENISVPEEDDQKTSVAGQTIVFVAVNGHYTGYVALSDTLRPQAQTAVDALVRLGYAVGIVSGDHPSVVARVAKQLGIPRSRAWGGVSPEGKLQIIEQLQSADPELSGGDLNLDGGRGDKPEVVAFVGDGINDSPALAQAALGISIAGATDAAMEAADIVLIKEDPLLDVPAAFHLSRTTFRRIKINLCWAFIYNICMIPIAMGMFLPFGVMLHPVLAGASMAFSSVSVVVSSLLLQFWRCPEWIWPVSRPALADADDDEETGDGNDRSPVAFICRLFRRSRAPSYELLSHN</sequence>
<dbReference type="Proteomes" id="UP000744676">
    <property type="component" value="Unassembled WGS sequence"/>
</dbReference>
<comment type="caution">
    <text evidence="1">The sequence shown here is derived from an EMBL/GenBank/DDBJ whole genome shotgun (WGS) entry which is preliminary data.</text>
</comment>
<evidence type="ECO:0000313" key="1">
    <source>
        <dbReference type="EMBL" id="KAF5098764.1"/>
    </source>
</evidence>
<protein>
    <submittedName>
        <fullName evidence="1">Uncharacterized protein</fullName>
    </submittedName>
</protein>
<keyword evidence="2" id="KW-1185">Reference proteome</keyword>
<name>A0ACB6V5Q0_9ASCO</name>
<gene>
    <name evidence="1" type="ORF">D0Z00_001923</name>
</gene>
<evidence type="ECO:0000313" key="2">
    <source>
        <dbReference type="Proteomes" id="UP000744676"/>
    </source>
</evidence>